<evidence type="ECO:0000313" key="1">
    <source>
        <dbReference type="EMBL" id="MEQ2464704.1"/>
    </source>
</evidence>
<dbReference type="EMBL" id="JBBMFN010000004">
    <property type="protein sequence ID" value="MEQ2464704.1"/>
    <property type="molecule type" value="Genomic_DNA"/>
</dbReference>
<sequence>MSNALTREELNEHQVFFIETTKQEVFKIERKENGYMMTDITPPILEKEIIDFCSVQLPKKALDNLKDNPYYDFMKVRGFKTFEGIAKKGLFGFSGSDDRGMTVTKGIIDKLYIKQNIGNFILNIHQFEFSGKKVDLAKLAQNNFVVETKDESCTFEKRDDDFYYNDQKLIAVFSIVNKIKDISLENILAQNIEGEFDVSSDLLYINRPFILVTEDNSKANVSFRNTPIVKAYQL</sequence>
<evidence type="ECO:0000313" key="2">
    <source>
        <dbReference type="Proteomes" id="UP001465426"/>
    </source>
</evidence>
<dbReference type="RefSeq" id="WP_349204206.1">
    <property type="nucleotide sequence ID" value="NZ_JBBMFN010000004.1"/>
</dbReference>
<reference evidence="1 2" key="1">
    <citation type="submission" date="2024-03" db="EMBL/GenBank/DDBJ databases">
        <title>Human intestinal bacterial collection.</title>
        <authorList>
            <person name="Pauvert C."/>
            <person name="Hitch T.C.A."/>
            <person name="Clavel T."/>
        </authorList>
    </citation>
    <scope>NUCLEOTIDE SEQUENCE [LARGE SCALE GENOMIC DNA]</scope>
    <source>
        <strain evidence="1 2">CLA-SR-H024</strain>
    </source>
</reference>
<protein>
    <submittedName>
        <fullName evidence="1">Uncharacterized protein</fullName>
    </submittedName>
</protein>
<gene>
    <name evidence="1" type="ORF">WMO63_03355</name>
</gene>
<name>A0ABV1EYB8_9BACI</name>
<dbReference type="Proteomes" id="UP001465426">
    <property type="component" value="Unassembled WGS sequence"/>
</dbReference>
<organism evidence="1 2">
    <name type="scientific">Niallia hominis</name>
    <dbReference type="NCBI Taxonomy" id="3133173"/>
    <lineage>
        <taxon>Bacteria</taxon>
        <taxon>Bacillati</taxon>
        <taxon>Bacillota</taxon>
        <taxon>Bacilli</taxon>
        <taxon>Bacillales</taxon>
        <taxon>Bacillaceae</taxon>
        <taxon>Niallia</taxon>
    </lineage>
</organism>
<comment type="caution">
    <text evidence="1">The sequence shown here is derived from an EMBL/GenBank/DDBJ whole genome shotgun (WGS) entry which is preliminary data.</text>
</comment>
<keyword evidence="2" id="KW-1185">Reference proteome</keyword>
<accession>A0ABV1EYB8</accession>
<proteinExistence type="predicted"/>